<accession>A0ACC1KJG8</accession>
<proteinExistence type="predicted"/>
<organism evidence="1 2">
    <name type="scientific">Coemansia linderi</name>
    <dbReference type="NCBI Taxonomy" id="2663919"/>
    <lineage>
        <taxon>Eukaryota</taxon>
        <taxon>Fungi</taxon>
        <taxon>Fungi incertae sedis</taxon>
        <taxon>Zoopagomycota</taxon>
        <taxon>Kickxellomycotina</taxon>
        <taxon>Kickxellomycetes</taxon>
        <taxon>Kickxellales</taxon>
        <taxon>Kickxellaceae</taxon>
        <taxon>Coemansia</taxon>
    </lineage>
</organism>
<reference evidence="1" key="1">
    <citation type="submission" date="2022-07" db="EMBL/GenBank/DDBJ databases">
        <title>Phylogenomic reconstructions and comparative analyses of Kickxellomycotina fungi.</title>
        <authorList>
            <person name="Reynolds N.K."/>
            <person name="Stajich J.E."/>
            <person name="Barry K."/>
            <person name="Grigoriev I.V."/>
            <person name="Crous P."/>
            <person name="Smith M.E."/>
        </authorList>
    </citation>
    <scope>NUCLEOTIDE SEQUENCE</scope>
    <source>
        <strain evidence="1">BCRC 34191</strain>
    </source>
</reference>
<dbReference type="Proteomes" id="UP001140066">
    <property type="component" value="Unassembled WGS sequence"/>
</dbReference>
<gene>
    <name evidence="1" type="ORF">GGI18_001674</name>
</gene>
<dbReference type="EMBL" id="JANBUK010000294">
    <property type="protein sequence ID" value="KAJ2790629.1"/>
    <property type="molecule type" value="Genomic_DNA"/>
</dbReference>
<sequence>MRYFTILSVLSCLLALSSSTMIDLSDERREFIYEVNDRGCKKACPDDDDSSSEPENTQASAIAALSCGHAFHLVCITLWQNRETDTVCPRCSSSHLGLILVLHTESGELDHHDNAGEAIGQLSHCKKENKLLKLVIDMKDSRLHERQTTIGDLYRQLAALEYRVRELEGGEKESEEDKEYEKKYYFDDDYFTEDSS</sequence>
<name>A0ACC1KJG8_9FUNG</name>
<protein>
    <submittedName>
        <fullName evidence="1">Uncharacterized protein</fullName>
    </submittedName>
</protein>
<feature type="non-terminal residue" evidence="1">
    <location>
        <position position="196"/>
    </location>
</feature>
<keyword evidence="2" id="KW-1185">Reference proteome</keyword>
<evidence type="ECO:0000313" key="1">
    <source>
        <dbReference type="EMBL" id="KAJ2790629.1"/>
    </source>
</evidence>
<evidence type="ECO:0000313" key="2">
    <source>
        <dbReference type="Proteomes" id="UP001140066"/>
    </source>
</evidence>
<comment type="caution">
    <text evidence="1">The sequence shown here is derived from an EMBL/GenBank/DDBJ whole genome shotgun (WGS) entry which is preliminary data.</text>
</comment>